<feature type="region of interest" description="Disordered" evidence="1">
    <location>
        <begin position="32"/>
        <end position="90"/>
    </location>
</feature>
<dbReference type="KEGG" id="bcou:IC761_26915"/>
<dbReference type="EMBL" id="CP061379">
    <property type="protein sequence ID" value="QPF90112.1"/>
    <property type="molecule type" value="Genomic_DNA"/>
</dbReference>
<organism evidence="2 3">
    <name type="scientific">Bradyrhizobium commune</name>
    <dbReference type="NCBI Taxonomy" id="83627"/>
    <lineage>
        <taxon>Bacteria</taxon>
        <taxon>Pseudomonadati</taxon>
        <taxon>Pseudomonadota</taxon>
        <taxon>Alphaproteobacteria</taxon>
        <taxon>Hyphomicrobiales</taxon>
        <taxon>Nitrobacteraceae</taxon>
        <taxon>Bradyrhizobium</taxon>
    </lineage>
</organism>
<dbReference type="AlphaFoldDB" id="A0A7S9D2Q8"/>
<feature type="compositionally biased region" description="Low complexity" evidence="1">
    <location>
        <begin position="56"/>
        <end position="71"/>
    </location>
</feature>
<gene>
    <name evidence="2" type="ORF">IC761_26915</name>
</gene>
<evidence type="ECO:0000256" key="1">
    <source>
        <dbReference type="SAM" id="MobiDB-lite"/>
    </source>
</evidence>
<dbReference type="Proteomes" id="UP000594621">
    <property type="component" value="Chromosome"/>
</dbReference>
<name>A0A7S9D2Q8_9BRAD</name>
<reference evidence="2 3" key="1">
    <citation type="submission" date="2020-09" db="EMBL/GenBank/DDBJ databases">
        <title>Complete genomes of bradyrhizobia occurring on native shrubby legumes in Australia.</title>
        <authorList>
            <person name="Lafay B."/>
        </authorList>
    </citation>
    <scope>NUCLEOTIDE SEQUENCE [LARGE SCALE GENOMIC DNA]</scope>
    <source>
        <strain evidence="2 3">BDV5040</strain>
    </source>
</reference>
<feature type="compositionally biased region" description="Polar residues" evidence="1">
    <location>
        <begin position="72"/>
        <end position="82"/>
    </location>
</feature>
<protein>
    <submittedName>
        <fullName evidence="2">Uncharacterized protein</fullName>
    </submittedName>
</protein>
<proteinExistence type="predicted"/>
<sequence length="186" mass="19642">MRLSSKFVAPSAFAVVSTVLLCDPATSQITAGSPAPLPSITVEAPKQAVKPKPVISTETSQRTSSTRQTRSATVQPSTTRTPSPAPGSPLGRIAALEKVASSCNGGCASSFPSGKDPWVGCSESGGGLNYGPFSPTCRDTITHKNYEECVETKVFLGENRNRAHWFCSSLAAGNRFKVAELKRPKR</sequence>
<keyword evidence="3" id="KW-1185">Reference proteome</keyword>
<accession>A0A7S9D2Q8</accession>
<dbReference type="RefSeq" id="WP_195799706.1">
    <property type="nucleotide sequence ID" value="NZ_CP061379.1"/>
</dbReference>
<evidence type="ECO:0000313" key="3">
    <source>
        <dbReference type="Proteomes" id="UP000594621"/>
    </source>
</evidence>
<evidence type="ECO:0000313" key="2">
    <source>
        <dbReference type="EMBL" id="QPF90112.1"/>
    </source>
</evidence>